<keyword evidence="2" id="KW-1185">Reference proteome</keyword>
<dbReference type="HOGENOM" id="CLU_2907669_0_0_1"/>
<proteinExistence type="predicted"/>
<reference evidence="1" key="1">
    <citation type="journal article" date="2009" name="Rice">
        <title>De Novo Next Generation Sequencing of Plant Genomes.</title>
        <authorList>
            <person name="Rounsley S."/>
            <person name="Marri P.R."/>
            <person name="Yu Y."/>
            <person name="He R."/>
            <person name="Sisneros N."/>
            <person name="Goicoechea J.L."/>
            <person name="Lee S.J."/>
            <person name="Angelova A."/>
            <person name="Kudrna D."/>
            <person name="Luo M."/>
            <person name="Affourtit J."/>
            <person name="Desany B."/>
            <person name="Knight J."/>
            <person name="Niazi F."/>
            <person name="Egholm M."/>
            <person name="Wing R.A."/>
        </authorList>
    </citation>
    <scope>NUCLEOTIDE SEQUENCE [LARGE SCALE GENOMIC DNA]</scope>
    <source>
        <strain evidence="1">cv. IRGC 105608</strain>
    </source>
</reference>
<dbReference type="Gramene" id="OBART01G15790.1">
    <property type="protein sequence ID" value="OBART01G15790.1"/>
    <property type="gene ID" value="OBART01G15790"/>
</dbReference>
<accession>A0A0D3ENW8</accession>
<dbReference type="PaxDb" id="65489-OBART01G15790.1"/>
<evidence type="ECO:0000313" key="1">
    <source>
        <dbReference type="EnsemblPlants" id="OBART01G15790.1"/>
    </source>
</evidence>
<name>A0A0D3ENW8_9ORYZ</name>
<organism evidence="1">
    <name type="scientific">Oryza barthii</name>
    <dbReference type="NCBI Taxonomy" id="65489"/>
    <lineage>
        <taxon>Eukaryota</taxon>
        <taxon>Viridiplantae</taxon>
        <taxon>Streptophyta</taxon>
        <taxon>Embryophyta</taxon>
        <taxon>Tracheophyta</taxon>
        <taxon>Spermatophyta</taxon>
        <taxon>Magnoliopsida</taxon>
        <taxon>Liliopsida</taxon>
        <taxon>Poales</taxon>
        <taxon>Poaceae</taxon>
        <taxon>BOP clade</taxon>
        <taxon>Oryzoideae</taxon>
        <taxon>Oryzeae</taxon>
        <taxon>Oryzinae</taxon>
        <taxon>Oryza</taxon>
    </lineage>
</organism>
<dbReference type="AlphaFoldDB" id="A0A0D3ENW8"/>
<reference evidence="1" key="2">
    <citation type="submission" date="2015-03" db="UniProtKB">
        <authorList>
            <consortium name="EnsemblPlants"/>
        </authorList>
    </citation>
    <scope>IDENTIFICATION</scope>
</reference>
<dbReference type="EnsemblPlants" id="OBART01G15790.1">
    <property type="protein sequence ID" value="OBART01G15790.1"/>
    <property type="gene ID" value="OBART01G15790"/>
</dbReference>
<protein>
    <submittedName>
        <fullName evidence="1">Uncharacterized protein</fullName>
    </submittedName>
</protein>
<sequence>MGGKKMKSGSSLWLAVESWFARLGSKMVASSGSAGGRAGYDAAGEMVRAAKHFSSAHKINFG</sequence>
<evidence type="ECO:0000313" key="2">
    <source>
        <dbReference type="Proteomes" id="UP000026960"/>
    </source>
</evidence>
<dbReference type="Proteomes" id="UP000026960">
    <property type="component" value="Chromosome 1"/>
</dbReference>